<dbReference type="AlphaFoldDB" id="A0A0F4GZB8"/>
<organism evidence="2 3">
    <name type="scientific">Zymoseptoria brevis</name>
    <dbReference type="NCBI Taxonomy" id="1047168"/>
    <lineage>
        <taxon>Eukaryota</taxon>
        <taxon>Fungi</taxon>
        <taxon>Dikarya</taxon>
        <taxon>Ascomycota</taxon>
        <taxon>Pezizomycotina</taxon>
        <taxon>Dothideomycetes</taxon>
        <taxon>Dothideomycetidae</taxon>
        <taxon>Mycosphaerellales</taxon>
        <taxon>Mycosphaerellaceae</taxon>
        <taxon>Zymoseptoria</taxon>
    </lineage>
</organism>
<accession>A0A0F4GZB8</accession>
<feature type="chain" id="PRO_5002469345" evidence="1">
    <location>
        <begin position="20"/>
        <end position="543"/>
    </location>
</feature>
<dbReference type="OrthoDB" id="10007757at2759"/>
<evidence type="ECO:0000256" key="1">
    <source>
        <dbReference type="SAM" id="SignalP"/>
    </source>
</evidence>
<name>A0A0F4GZB8_9PEZI</name>
<evidence type="ECO:0000313" key="3">
    <source>
        <dbReference type="Proteomes" id="UP000033647"/>
    </source>
</evidence>
<protein>
    <submittedName>
        <fullName evidence="2">Uncharacterized protein</fullName>
    </submittedName>
</protein>
<gene>
    <name evidence="2" type="ORF">TI39_contig56g00005</name>
</gene>
<dbReference type="EMBL" id="LAFY01000053">
    <property type="protein sequence ID" value="KJY02383.1"/>
    <property type="molecule type" value="Genomic_DNA"/>
</dbReference>
<feature type="signal peptide" evidence="1">
    <location>
        <begin position="1"/>
        <end position="19"/>
    </location>
</feature>
<dbReference type="Proteomes" id="UP000033647">
    <property type="component" value="Unassembled WGS sequence"/>
</dbReference>
<proteinExistence type="predicted"/>
<comment type="caution">
    <text evidence="2">The sequence shown here is derived from an EMBL/GenBank/DDBJ whole genome shotgun (WGS) entry which is preliminary data.</text>
</comment>
<keyword evidence="1" id="KW-0732">Signal</keyword>
<reference evidence="2 3" key="1">
    <citation type="submission" date="2015-03" db="EMBL/GenBank/DDBJ databases">
        <title>RNA-seq based gene annotation and comparative genomics of four Zymoseptoria species reveal species-specific pathogenicity related genes and transposable element activity.</title>
        <authorList>
            <person name="Grandaubert J."/>
            <person name="Bhattacharyya A."/>
            <person name="Stukenbrock E.H."/>
        </authorList>
    </citation>
    <scope>NUCLEOTIDE SEQUENCE [LARGE SCALE GENOMIC DNA]</scope>
    <source>
        <strain evidence="2 3">Zb18110</strain>
    </source>
</reference>
<sequence length="543" mass="57076">MLALTNALLLLTGAFVVQATPSSPPSYPQKCNADRGFAAANLPASYKPTASAYINKTPGTFTRHSTVSVTATKTLPVVKATTTKKITVSGTVTTSTGTSTTTVFPVQPASISVFTTTITGAATTDSAFVTQTTIPQQSTITVTSETVSTYSFSCSTTVSMTFPTQVNYRVRGQDLLAKRDAGPPNGYHNPQIPKQWSSGCPSQRKNQLGLLVLPYLQDRQRLHHKDCGYHYYDSRGHNNDGYQHSGAISSFVRVTAQPVTITSFSTVAGPDPTPATSTSFTTSIDSTCTSTSTAYTYAGGLSCGVAFLTATGSGQVTCTAAVGASFTNSPFRIEGGSEGNSFDGCIVSAPANITTPSGGTHLCDGTNNNANPSPGATLTTDIDSAGREEGFGFDGTYSNQFQDFFISSISSTTQSGNQFWGVLRDRVFTARGGCQEQASPVAEGLWAFDAFAPNRVILNIQQDYQIVRAGETGSVTVTVFATNPNIGNQQPAMGATLGTGAIADAIGNIQLEVPQTPGCYQYKAERSNAIRSNAFYLTVLPAY</sequence>
<evidence type="ECO:0000313" key="2">
    <source>
        <dbReference type="EMBL" id="KJY02383.1"/>
    </source>
</evidence>
<keyword evidence="3" id="KW-1185">Reference proteome</keyword>